<dbReference type="VEuPathDB" id="FungiDB:AeMF1_016393"/>
<accession>A0A6G0W4K0</accession>
<proteinExistence type="predicted"/>
<dbReference type="SUPFAM" id="SSF50729">
    <property type="entry name" value="PH domain-like"/>
    <property type="match status" value="1"/>
</dbReference>
<feature type="compositionally biased region" description="Basic and acidic residues" evidence="1">
    <location>
        <begin position="168"/>
        <end position="178"/>
    </location>
</feature>
<feature type="compositionally biased region" description="Basic and acidic residues" evidence="1">
    <location>
        <begin position="200"/>
        <end position="210"/>
    </location>
</feature>
<feature type="region of interest" description="Disordered" evidence="1">
    <location>
        <begin position="290"/>
        <end position="338"/>
    </location>
</feature>
<feature type="compositionally biased region" description="Basic and acidic residues" evidence="1">
    <location>
        <begin position="322"/>
        <end position="338"/>
    </location>
</feature>
<evidence type="ECO:0000313" key="2">
    <source>
        <dbReference type="EMBL" id="KAF0721914.1"/>
    </source>
</evidence>
<protein>
    <recommendedName>
        <fullName evidence="4">PH domain-containing protein</fullName>
    </recommendedName>
</protein>
<dbReference type="EMBL" id="VJMJ01000358">
    <property type="protein sequence ID" value="KAF0721914.1"/>
    <property type="molecule type" value="Genomic_DNA"/>
</dbReference>
<name>A0A6G0W4K0_9STRA</name>
<dbReference type="OrthoDB" id="78149at2759"/>
<dbReference type="AlphaFoldDB" id="A0A6G0W4K0"/>
<reference evidence="2 3" key="1">
    <citation type="submission" date="2019-07" db="EMBL/GenBank/DDBJ databases">
        <title>Genomics analysis of Aphanomyces spp. identifies a new class of oomycete effector associated with host adaptation.</title>
        <authorList>
            <person name="Gaulin E."/>
        </authorList>
    </citation>
    <scope>NUCLEOTIDE SEQUENCE [LARGE SCALE GENOMIC DNA]</scope>
    <source>
        <strain evidence="2 3">ATCC 201684</strain>
    </source>
</reference>
<gene>
    <name evidence="2" type="ORF">Ae201684_018817</name>
</gene>
<feature type="region of interest" description="Disordered" evidence="1">
    <location>
        <begin position="112"/>
        <end position="262"/>
    </location>
</feature>
<keyword evidence="3" id="KW-1185">Reference proteome</keyword>
<organism evidence="2 3">
    <name type="scientific">Aphanomyces euteiches</name>
    <dbReference type="NCBI Taxonomy" id="100861"/>
    <lineage>
        <taxon>Eukaryota</taxon>
        <taxon>Sar</taxon>
        <taxon>Stramenopiles</taxon>
        <taxon>Oomycota</taxon>
        <taxon>Saprolegniomycetes</taxon>
        <taxon>Saprolegniales</taxon>
        <taxon>Verrucalvaceae</taxon>
        <taxon>Aphanomyces</taxon>
    </lineage>
</organism>
<evidence type="ECO:0000313" key="3">
    <source>
        <dbReference type="Proteomes" id="UP000481153"/>
    </source>
</evidence>
<dbReference type="Gene3D" id="2.30.29.30">
    <property type="entry name" value="Pleckstrin-homology domain (PH domain)/Phosphotyrosine-binding domain (PTB)"/>
    <property type="match status" value="1"/>
</dbReference>
<sequence length="338" mass="37959">MATPADGELLYKGFLNLRYGMALTFQEYYCVLSDTGVFTVYTNEDQATNNPTKFINQVRLGGTKDWDGKTMLSSHDNSIKFVTDKGKEISASGHNRNEVTLWAKSIKAVTDPESKEGQKLAKAKRKQQREREREQKRQEEYEIRAKAHRALPKATEIDAPPPISYLTDPRRTRLDARNFPKYRQHLQDAKLETRLTAPLDEAKQPEEPQKVKKKKKRPAAAAGSDDTQPRSADDNLFGAPPPPPSAAAQSAPPPMEAKSEDLTMKFQNLLQLGFSHEEVKAFMAAEGHTSQDLDAVSRNLQRMPPPPGSPTKRAKAELPPSTEKKPSFFDKIFRRGKT</sequence>
<evidence type="ECO:0000256" key="1">
    <source>
        <dbReference type="SAM" id="MobiDB-lite"/>
    </source>
</evidence>
<feature type="compositionally biased region" description="Pro residues" evidence="1">
    <location>
        <begin position="239"/>
        <end position="255"/>
    </location>
</feature>
<comment type="caution">
    <text evidence="2">The sequence shown here is derived from an EMBL/GenBank/DDBJ whole genome shotgun (WGS) entry which is preliminary data.</text>
</comment>
<evidence type="ECO:0008006" key="4">
    <source>
        <dbReference type="Google" id="ProtNLM"/>
    </source>
</evidence>
<feature type="compositionally biased region" description="Basic and acidic residues" evidence="1">
    <location>
        <begin position="129"/>
        <end position="145"/>
    </location>
</feature>
<dbReference type="InterPro" id="IPR011993">
    <property type="entry name" value="PH-like_dom_sf"/>
</dbReference>
<dbReference type="Proteomes" id="UP000481153">
    <property type="component" value="Unassembled WGS sequence"/>
</dbReference>